<keyword evidence="10" id="KW-1185">Reference proteome</keyword>
<dbReference type="InterPro" id="IPR007604">
    <property type="entry name" value="CP2"/>
</dbReference>
<dbReference type="GO" id="GO:0005634">
    <property type="term" value="C:nucleus"/>
    <property type="evidence" value="ECO:0007669"/>
    <property type="project" value="UniProtKB-SubCell"/>
</dbReference>
<comment type="subcellular location">
    <subcellularLocation>
        <location evidence="1 6">Nucleus</location>
    </subcellularLocation>
</comment>
<feature type="transmembrane region" description="Helical" evidence="8">
    <location>
        <begin position="695"/>
        <end position="713"/>
    </location>
</feature>
<dbReference type="PANTHER" id="PTHR11037">
    <property type="entry name" value="TRANSCRIPTION FACTOR CP2"/>
    <property type="match status" value="1"/>
</dbReference>
<evidence type="ECO:0000256" key="6">
    <source>
        <dbReference type="PROSITE-ProRule" id="PRU01313"/>
    </source>
</evidence>
<evidence type="ECO:0000256" key="2">
    <source>
        <dbReference type="ARBA" id="ARBA00023015"/>
    </source>
</evidence>
<feature type="domain" description="Grh/CP2 DB" evidence="9">
    <location>
        <begin position="253"/>
        <end position="496"/>
    </location>
</feature>
<keyword evidence="8" id="KW-0472">Membrane</keyword>
<dbReference type="AlphaFoldDB" id="A0A0N5C935"/>
<dbReference type="InterPro" id="IPR040167">
    <property type="entry name" value="TF_CP2-like"/>
</dbReference>
<evidence type="ECO:0000256" key="8">
    <source>
        <dbReference type="SAM" id="Phobius"/>
    </source>
</evidence>
<evidence type="ECO:0000259" key="9">
    <source>
        <dbReference type="PROSITE" id="PS51968"/>
    </source>
</evidence>
<protein>
    <submittedName>
        <fullName evidence="11">CP2 domain-containing protein</fullName>
    </submittedName>
</protein>
<dbReference type="InterPro" id="IPR057520">
    <property type="entry name" value="GRHL1/CP2_C"/>
</dbReference>
<evidence type="ECO:0000313" key="10">
    <source>
        <dbReference type="Proteomes" id="UP000046392"/>
    </source>
</evidence>
<feature type="compositionally biased region" description="Basic and acidic residues" evidence="7">
    <location>
        <begin position="451"/>
        <end position="476"/>
    </location>
</feature>
<keyword evidence="8" id="KW-1133">Transmembrane helix</keyword>
<keyword evidence="2" id="KW-0805">Transcription regulation</keyword>
<evidence type="ECO:0000256" key="4">
    <source>
        <dbReference type="ARBA" id="ARBA00023163"/>
    </source>
</evidence>
<dbReference type="Pfam" id="PF25416">
    <property type="entry name" value="GRHL1_C"/>
    <property type="match status" value="1"/>
</dbReference>
<evidence type="ECO:0000256" key="1">
    <source>
        <dbReference type="ARBA" id="ARBA00004123"/>
    </source>
</evidence>
<feature type="region of interest" description="Disordered" evidence="7">
    <location>
        <begin position="435"/>
        <end position="476"/>
    </location>
</feature>
<evidence type="ECO:0000313" key="11">
    <source>
        <dbReference type="WBParaSite" id="SPAL_0001441800.1"/>
    </source>
</evidence>
<dbReference type="PROSITE" id="PS51968">
    <property type="entry name" value="GRH_CP2_DB"/>
    <property type="match status" value="1"/>
</dbReference>
<keyword evidence="8" id="KW-0812">Transmembrane</keyword>
<dbReference type="Pfam" id="PF04516">
    <property type="entry name" value="CP2"/>
    <property type="match status" value="1"/>
</dbReference>
<proteinExistence type="predicted"/>
<sequence>MKFGAYESSTVLAPTSTMSSQFQLEPSSVIKTAPPGSRHLDLMSGKGDGFELTQLSNQNLSDLSKMQPIEHYYQMPNYSRVYTDYAIAGLATGQQQNTVLQGGNPNQGHNTIYYPAAVFPSNAAAVVGGGLGGGGQQDWQRVTAPTMVDQYTTNVVYPRTSTIQYHHQTQDLNQQDRLFKQELPSPVDSGIGTDLSLLCPKDDFYITSQPQIQHVIQNNVQTSDCHQQNGIDRTSDRLMSHRESPVNIPKLHNTLGFQYVLEAPISTSIRKEDDRMTYVNKGQFYTISLDYLHDPSKPLKSSTVKSILMVVFREDKTYDEEIKTWQFWHGRQHSSKQRIMEVDSKNSSGIIGQIEEVAHNAVQFYWNPSETSVKISIAVQCLSTDFSNQKGVKGLPLHIQIDTYDEGDDGKIPFHRGFCQIKVFCDKGAERKLRDEDKRAQKRKITANRKMLHETRRDEKRRMQGRKKSDGEYHEPCDRSEFYHMSDLEKPAALFVASDDFDASYLDSSSLNYDGLSDMEPMAKRPRTAERVMIYVRKRDEAIYTPLHIVPPSLVGLVRAIGEKFGIDSDKVTALYKQCLKGVTVKMDDDMLKHYCNEDTFVIDIENTQEDHNYYAVTLTEVQTNNQFVNQSVFLLASEKCLLIVKEVFYQNTIIESKDVKESTSLSLLEDGSQNGPSGFVEKNVCVFFKGIKDVLYSFLLVIYNFPYIYIYVTSLSNHNKTNF</sequence>
<dbReference type="WBParaSite" id="SPAL_0001441800.1">
    <property type="protein sequence ID" value="SPAL_0001441800.1"/>
    <property type="gene ID" value="SPAL_0001441800"/>
</dbReference>
<dbReference type="PANTHER" id="PTHR11037:SF20">
    <property type="entry name" value="PROTEIN GRAINYHEAD"/>
    <property type="match status" value="1"/>
</dbReference>
<accession>A0A0N5C935</accession>
<evidence type="ECO:0000256" key="5">
    <source>
        <dbReference type="ARBA" id="ARBA00023242"/>
    </source>
</evidence>
<evidence type="ECO:0000256" key="3">
    <source>
        <dbReference type="ARBA" id="ARBA00023125"/>
    </source>
</evidence>
<keyword evidence="5 6" id="KW-0539">Nucleus</keyword>
<dbReference type="STRING" id="174720.A0A0N5C935"/>
<keyword evidence="3 6" id="KW-0238">DNA-binding</keyword>
<keyword evidence="4" id="KW-0804">Transcription</keyword>
<name>A0A0N5C935_STREA</name>
<evidence type="ECO:0000256" key="7">
    <source>
        <dbReference type="SAM" id="MobiDB-lite"/>
    </source>
</evidence>
<dbReference type="GO" id="GO:0000978">
    <property type="term" value="F:RNA polymerase II cis-regulatory region sequence-specific DNA binding"/>
    <property type="evidence" value="ECO:0007669"/>
    <property type="project" value="TreeGrafter"/>
</dbReference>
<dbReference type="Proteomes" id="UP000046392">
    <property type="component" value="Unplaced"/>
</dbReference>
<reference evidence="11" key="1">
    <citation type="submission" date="2017-02" db="UniProtKB">
        <authorList>
            <consortium name="WormBaseParasite"/>
        </authorList>
    </citation>
    <scope>IDENTIFICATION</scope>
</reference>
<organism evidence="10 11">
    <name type="scientific">Strongyloides papillosus</name>
    <name type="common">Intestinal threadworm</name>
    <dbReference type="NCBI Taxonomy" id="174720"/>
    <lineage>
        <taxon>Eukaryota</taxon>
        <taxon>Metazoa</taxon>
        <taxon>Ecdysozoa</taxon>
        <taxon>Nematoda</taxon>
        <taxon>Chromadorea</taxon>
        <taxon>Rhabditida</taxon>
        <taxon>Tylenchina</taxon>
        <taxon>Panagrolaimomorpha</taxon>
        <taxon>Strongyloidoidea</taxon>
        <taxon>Strongyloididae</taxon>
        <taxon>Strongyloides</taxon>
    </lineage>
</organism>
<dbReference type="GO" id="GO:0001228">
    <property type="term" value="F:DNA-binding transcription activator activity, RNA polymerase II-specific"/>
    <property type="evidence" value="ECO:0007669"/>
    <property type="project" value="TreeGrafter"/>
</dbReference>